<accession>A0AC61RTN4</accession>
<dbReference type="EMBL" id="SRYA01000037">
    <property type="protein sequence ID" value="TGY95011.1"/>
    <property type="molecule type" value="Genomic_DNA"/>
</dbReference>
<sequence>MAYFNNINTLEQLRKQYRDLLKIHHPDNGGNVSDMQEINAEYDKLFKLLKDRHENKSADRTADSKENNAKTDFNNMKYDFSEDAKLREVLQQIITFEGINIEIVGCWIWIDGNTYLHKDTLKKIGFKWAREKKKWYFHTEAFRKRSHKKLSMEDIRNYYGSTEIETDGTKRLKQAFA</sequence>
<comment type="caution">
    <text evidence="1">The sequence shown here is derived from an EMBL/GenBank/DDBJ whole genome shotgun (WGS) entry which is preliminary data.</text>
</comment>
<protein>
    <submittedName>
        <fullName evidence="1">J domain-containing protein</fullName>
    </submittedName>
</protein>
<organism evidence="1 2">
    <name type="scientific">Petralouisia muris</name>
    <dbReference type="NCBI Taxonomy" id="3032872"/>
    <lineage>
        <taxon>Bacteria</taxon>
        <taxon>Bacillati</taxon>
        <taxon>Bacillota</taxon>
        <taxon>Clostridia</taxon>
        <taxon>Lachnospirales</taxon>
        <taxon>Lachnospiraceae</taxon>
        <taxon>Petralouisia</taxon>
    </lineage>
</organism>
<evidence type="ECO:0000313" key="1">
    <source>
        <dbReference type="EMBL" id="TGY95011.1"/>
    </source>
</evidence>
<reference evidence="1" key="1">
    <citation type="submission" date="2019-04" db="EMBL/GenBank/DDBJ databases">
        <title>Microbes associate with the intestines of laboratory mice.</title>
        <authorList>
            <person name="Navarre W."/>
            <person name="Wong E."/>
            <person name="Huang K."/>
            <person name="Tropini C."/>
            <person name="Ng K."/>
            <person name="Yu B."/>
        </authorList>
    </citation>
    <scope>NUCLEOTIDE SEQUENCE</scope>
    <source>
        <strain evidence="1">NM01_1-7b</strain>
    </source>
</reference>
<proteinExistence type="predicted"/>
<evidence type="ECO:0000313" key="2">
    <source>
        <dbReference type="Proteomes" id="UP000304953"/>
    </source>
</evidence>
<name>A0AC61RTN4_9FIRM</name>
<keyword evidence="2" id="KW-1185">Reference proteome</keyword>
<dbReference type="Proteomes" id="UP000304953">
    <property type="component" value="Unassembled WGS sequence"/>
</dbReference>
<gene>
    <name evidence="1" type="ORF">E5329_17095</name>
</gene>